<evidence type="ECO:0000313" key="2">
    <source>
        <dbReference type="EMBL" id="SAM04528.1"/>
    </source>
</evidence>
<reference evidence="2" key="1">
    <citation type="submission" date="2016-04" db="EMBL/GenBank/DDBJ databases">
        <authorList>
            <person name="Evans L.H."/>
            <person name="Alamgir A."/>
            <person name="Owens N."/>
            <person name="Weber N.D."/>
            <person name="Virtaneva K."/>
            <person name="Barbian K."/>
            <person name="Babar A."/>
            <person name="Rosenke K."/>
        </authorList>
    </citation>
    <scope>NUCLEOTIDE SEQUENCE [LARGE SCALE GENOMIC DNA]</scope>
    <source>
        <strain evidence="2">CBS 101.48</strain>
    </source>
</reference>
<proteinExistence type="predicted"/>
<keyword evidence="3" id="KW-1185">Reference proteome</keyword>
<feature type="region of interest" description="Disordered" evidence="1">
    <location>
        <begin position="50"/>
        <end position="72"/>
    </location>
</feature>
<name>A0A168QEY6_ABSGL</name>
<evidence type="ECO:0000256" key="1">
    <source>
        <dbReference type="SAM" id="MobiDB-lite"/>
    </source>
</evidence>
<evidence type="ECO:0000313" key="3">
    <source>
        <dbReference type="Proteomes" id="UP000078561"/>
    </source>
</evidence>
<organism evidence="2">
    <name type="scientific">Absidia glauca</name>
    <name type="common">Pin mould</name>
    <dbReference type="NCBI Taxonomy" id="4829"/>
    <lineage>
        <taxon>Eukaryota</taxon>
        <taxon>Fungi</taxon>
        <taxon>Fungi incertae sedis</taxon>
        <taxon>Mucoromycota</taxon>
        <taxon>Mucoromycotina</taxon>
        <taxon>Mucoromycetes</taxon>
        <taxon>Mucorales</taxon>
        <taxon>Cunninghamellaceae</taxon>
        <taxon>Absidia</taxon>
    </lineage>
</organism>
<dbReference type="Proteomes" id="UP000078561">
    <property type="component" value="Unassembled WGS sequence"/>
</dbReference>
<accession>A0A168QEY6</accession>
<protein>
    <submittedName>
        <fullName evidence="2">Uncharacterized protein</fullName>
    </submittedName>
</protein>
<dbReference type="EMBL" id="LT554391">
    <property type="protein sequence ID" value="SAM04528.1"/>
    <property type="molecule type" value="Genomic_DNA"/>
</dbReference>
<sequence length="114" mass="12882">MHNQTSTVLLRILTEVLDTRRDTADTNDKVMELSKKFDRVTELLRQVLDRLPEEDDGTPAPPINNIAKPGRGVTGETAIKSHLATTWQEGALGRLPEDWYTLAIKSAQMLHDFR</sequence>
<dbReference type="InParanoid" id="A0A168QEY6"/>
<gene>
    <name evidence="2" type="primary">ABSGL_10392.1 scaffold 11958</name>
</gene>
<dbReference type="AlphaFoldDB" id="A0A168QEY6"/>